<evidence type="ECO:0000256" key="4">
    <source>
        <dbReference type="ARBA" id="ARBA00022490"/>
    </source>
</evidence>
<keyword evidence="6" id="KW-0677">Repeat</keyword>
<dbReference type="Gene3D" id="2.20.70.10">
    <property type="match status" value="1"/>
</dbReference>
<keyword evidence="9" id="KW-0106">Calcium</keyword>
<dbReference type="GO" id="GO:0048172">
    <property type="term" value="P:regulation of short-term neuronal synaptic plasticity"/>
    <property type="evidence" value="ECO:0007669"/>
    <property type="project" value="UniProtKB-ARBA"/>
</dbReference>
<dbReference type="InterPro" id="IPR001715">
    <property type="entry name" value="CH_dom"/>
</dbReference>
<feature type="region of interest" description="Disordered" evidence="17">
    <location>
        <begin position="1844"/>
        <end position="1866"/>
    </location>
</feature>
<evidence type="ECO:0000256" key="10">
    <source>
        <dbReference type="ARBA" id="ARBA00023136"/>
    </source>
</evidence>
<dbReference type="SUPFAM" id="SSF47473">
    <property type="entry name" value="EF-hand"/>
    <property type="match status" value="2"/>
</dbReference>
<dbReference type="SUPFAM" id="SSF57850">
    <property type="entry name" value="RING/U-box"/>
    <property type="match status" value="1"/>
</dbReference>
<dbReference type="CDD" id="cd00201">
    <property type="entry name" value="WW"/>
    <property type="match status" value="1"/>
</dbReference>
<dbReference type="SMART" id="SM00456">
    <property type="entry name" value="WW"/>
    <property type="match status" value="1"/>
</dbReference>
<dbReference type="PIRSF" id="PIRSF002341">
    <property type="entry name" value="Dystrophin/utrophin"/>
    <property type="match status" value="1"/>
</dbReference>
<dbReference type="InterPro" id="IPR018159">
    <property type="entry name" value="Spectrin/alpha-actinin"/>
</dbReference>
<dbReference type="PROSITE" id="PS01357">
    <property type="entry name" value="ZF_ZZ_1"/>
    <property type="match status" value="1"/>
</dbReference>
<evidence type="ECO:0000256" key="15">
    <source>
        <dbReference type="PROSITE-ProRule" id="PRU00228"/>
    </source>
</evidence>
<feature type="coiled-coil region" evidence="16">
    <location>
        <begin position="3542"/>
        <end position="3576"/>
    </location>
</feature>
<dbReference type="InterPro" id="IPR015153">
    <property type="entry name" value="EF-hand_dom_typ1"/>
</dbReference>
<evidence type="ECO:0000256" key="12">
    <source>
        <dbReference type="ARBA" id="ARBA00023212"/>
    </source>
</evidence>
<dbReference type="SUPFAM" id="SSF47576">
    <property type="entry name" value="Calponin-homology domain, CH-domain"/>
    <property type="match status" value="1"/>
</dbReference>
<evidence type="ECO:0000256" key="7">
    <source>
        <dbReference type="ARBA" id="ARBA00022771"/>
    </source>
</evidence>
<accession>A0A5E4M5P9</accession>
<protein>
    <recommendedName>
        <fullName evidence="14">Protein detached</fullName>
    </recommendedName>
</protein>
<dbReference type="InterPro" id="IPR002017">
    <property type="entry name" value="Spectrin_repeat"/>
</dbReference>
<dbReference type="CDD" id="cd00176">
    <property type="entry name" value="SPEC"/>
    <property type="match status" value="4"/>
</dbReference>
<dbReference type="CDD" id="cd16242">
    <property type="entry name" value="EFh_DMD_like"/>
    <property type="match status" value="1"/>
</dbReference>
<dbReference type="Gene3D" id="3.30.60.90">
    <property type="match status" value="1"/>
</dbReference>
<evidence type="ECO:0000256" key="13">
    <source>
        <dbReference type="ARBA" id="ARBA00065906"/>
    </source>
</evidence>
<comment type="subcellular location">
    <subcellularLocation>
        <location evidence="2">Cell membrane</location>
        <location evidence="2">Sarcolemma</location>
        <topology evidence="2">Peripheral membrane protein</topology>
        <orientation evidence="2">Cytoplasmic side</orientation>
    </subcellularLocation>
    <subcellularLocation>
        <location evidence="1">Cytoplasm</location>
        <location evidence="1">Cytoskeleton</location>
    </subcellularLocation>
</comment>
<dbReference type="PROSITE" id="PS00020">
    <property type="entry name" value="ACTININ_2"/>
    <property type="match status" value="1"/>
</dbReference>
<keyword evidence="12" id="KW-0206">Cytoskeleton</keyword>
<dbReference type="GO" id="GO:0003779">
    <property type="term" value="F:actin binding"/>
    <property type="evidence" value="ECO:0007669"/>
    <property type="project" value="UniProtKB-KW"/>
</dbReference>
<feature type="compositionally biased region" description="Polar residues" evidence="17">
    <location>
        <begin position="3643"/>
        <end position="3673"/>
    </location>
</feature>
<feature type="coiled-coil region" evidence="16">
    <location>
        <begin position="1872"/>
        <end position="1910"/>
    </location>
</feature>
<dbReference type="InterPro" id="IPR035436">
    <property type="entry name" value="Dystrophin/utrophin"/>
</dbReference>
<dbReference type="GO" id="GO:0046716">
    <property type="term" value="P:muscle cell cellular homeostasis"/>
    <property type="evidence" value="ECO:0007669"/>
    <property type="project" value="UniProtKB-ARBA"/>
</dbReference>
<dbReference type="PANTHER" id="PTHR12268:SF14">
    <property type="entry name" value="DYSTROPHIN-1"/>
    <property type="match status" value="1"/>
</dbReference>
<dbReference type="Pfam" id="PF00435">
    <property type="entry name" value="Spectrin"/>
    <property type="match status" value="6"/>
</dbReference>
<keyword evidence="7 15" id="KW-0863">Zinc-finger</keyword>
<dbReference type="Pfam" id="PF09068">
    <property type="entry name" value="EF-hand_2"/>
    <property type="match status" value="1"/>
</dbReference>
<evidence type="ECO:0000256" key="9">
    <source>
        <dbReference type="ARBA" id="ARBA00022837"/>
    </source>
</evidence>
<evidence type="ECO:0000259" key="20">
    <source>
        <dbReference type="PROSITE" id="PS50135"/>
    </source>
</evidence>
<evidence type="ECO:0000256" key="6">
    <source>
        <dbReference type="ARBA" id="ARBA00022737"/>
    </source>
</evidence>
<dbReference type="Gene3D" id="1.20.58.60">
    <property type="match status" value="9"/>
</dbReference>
<keyword evidence="3" id="KW-1003">Cell membrane</keyword>
<dbReference type="SUPFAM" id="SSF51045">
    <property type="entry name" value="WW domain"/>
    <property type="match status" value="1"/>
</dbReference>
<dbReference type="EMBL" id="CABPRJ010000048">
    <property type="protein sequence ID" value="VVC26814.1"/>
    <property type="molecule type" value="Genomic_DNA"/>
</dbReference>
<comment type="subunit">
    <text evidence="13">Component of the dystrophin associated protein complex (DAPC). Interacts with Dg, via the Dg WW domain binding sites.</text>
</comment>
<keyword evidence="4" id="KW-0963">Cytoplasm</keyword>
<name>A0A5E4M5P9_9HEMI</name>
<dbReference type="OrthoDB" id="10057795at2759"/>
<dbReference type="PROSITE" id="PS00019">
    <property type="entry name" value="ACTININ_1"/>
    <property type="match status" value="1"/>
</dbReference>
<feature type="coiled-coil region" evidence="16">
    <location>
        <begin position="2763"/>
        <end position="2831"/>
    </location>
</feature>
<feature type="coiled-coil region" evidence="16">
    <location>
        <begin position="1290"/>
        <end position="1343"/>
    </location>
</feature>
<evidence type="ECO:0000256" key="17">
    <source>
        <dbReference type="SAM" id="MobiDB-lite"/>
    </source>
</evidence>
<keyword evidence="16" id="KW-0175">Coiled coil</keyword>
<evidence type="ECO:0000256" key="8">
    <source>
        <dbReference type="ARBA" id="ARBA00022833"/>
    </source>
</evidence>
<evidence type="ECO:0000256" key="2">
    <source>
        <dbReference type="ARBA" id="ARBA00004278"/>
    </source>
</evidence>
<dbReference type="InterPro" id="IPR000433">
    <property type="entry name" value="Znf_ZZ"/>
</dbReference>
<proteinExistence type="predicted"/>
<feature type="coiled-coil region" evidence="16">
    <location>
        <begin position="3606"/>
        <end position="3636"/>
    </location>
</feature>
<dbReference type="PROSITE" id="PS50020">
    <property type="entry name" value="WW_DOMAIN_2"/>
    <property type="match status" value="1"/>
</dbReference>
<dbReference type="GO" id="GO:0050699">
    <property type="term" value="F:WW domain binding"/>
    <property type="evidence" value="ECO:0007669"/>
    <property type="project" value="UniProtKB-ARBA"/>
</dbReference>
<dbReference type="InterPro" id="IPR015154">
    <property type="entry name" value="EF-hand_dom_typ2"/>
</dbReference>
<dbReference type="FunFam" id="3.30.60.90:FF:000001">
    <property type="entry name" value="Dystrophin isoform 2"/>
    <property type="match status" value="1"/>
</dbReference>
<keyword evidence="5" id="KW-0479">Metal-binding</keyword>
<dbReference type="SMART" id="SM00033">
    <property type="entry name" value="CH"/>
    <property type="match status" value="2"/>
</dbReference>
<evidence type="ECO:0000256" key="16">
    <source>
        <dbReference type="SAM" id="Coils"/>
    </source>
</evidence>
<feature type="coiled-coil region" evidence="16">
    <location>
        <begin position="538"/>
        <end position="565"/>
    </location>
</feature>
<feature type="coiled-coil region" evidence="16">
    <location>
        <begin position="781"/>
        <end position="808"/>
    </location>
</feature>
<evidence type="ECO:0000256" key="5">
    <source>
        <dbReference type="ARBA" id="ARBA00022723"/>
    </source>
</evidence>
<dbReference type="GO" id="GO:0030010">
    <property type="term" value="P:establishment of cell polarity"/>
    <property type="evidence" value="ECO:0007669"/>
    <property type="project" value="UniProtKB-ARBA"/>
</dbReference>
<feature type="region of interest" description="Disordered" evidence="17">
    <location>
        <begin position="3643"/>
        <end position="3688"/>
    </location>
</feature>
<keyword evidence="11" id="KW-0009">Actin-binding</keyword>
<feature type="domain" description="Calponin-homology (CH)" evidence="19">
    <location>
        <begin position="135"/>
        <end position="239"/>
    </location>
</feature>
<evidence type="ECO:0000259" key="19">
    <source>
        <dbReference type="PROSITE" id="PS50021"/>
    </source>
</evidence>
<dbReference type="GO" id="GO:0008270">
    <property type="term" value="F:zinc ion binding"/>
    <property type="evidence" value="ECO:0007669"/>
    <property type="project" value="UniProtKB-KW"/>
</dbReference>
<dbReference type="GO" id="GO:0031594">
    <property type="term" value="C:neuromuscular junction"/>
    <property type="evidence" value="ECO:0007669"/>
    <property type="project" value="UniProtKB-ARBA"/>
</dbReference>
<evidence type="ECO:0000256" key="11">
    <source>
        <dbReference type="ARBA" id="ARBA00023203"/>
    </source>
</evidence>
<dbReference type="InterPro" id="IPR050774">
    <property type="entry name" value="KCMF1/Dystrophin"/>
</dbReference>
<dbReference type="PANTHER" id="PTHR12268">
    <property type="entry name" value="E3 UBIQUITIN-PROTEIN LIGASE KCMF1"/>
    <property type="match status" value="1"/>
</dbReference>
<dbReference type="InterPro" id="IPR011992">
    <property type="entry name" value="EF-hand-dom_pair"/>
</dbReference>
<evidence type="ECO:0000313" key="22">
    <source>
        <dbReference type="Proteomes" id="UP000325440"/>
    </source>
</evidence>
<dbReference type="Proteomes" id="UP000325440">
    <property type="component" value="Unassembled WGS sequence"/>
</dbReference>
<dbReference type="SMART" id="SM00150">
    <property type="entry name" value="SPEC"/>
    <property type="match status" value="11"/>
</dbReference>
<dbReference type="InterPro" id="IPR043145">
    <property type="entry name" value="Znf_ZZ_sf"/>
</dbReference>
<dbReference type="GO" id="GO:0046928">
    <property type="term" value="P:regulation of neurotransmitter secretion"/>
    <property type="evidence" value="ECO:0007669"/>
    <property type="project" value="UniProtKB-ARBA"/>
</dbReference>
<keyword evidence="8" id="KW-0862">Zinc</keyword>
<sequence length="3728" mass="430304">MIMATMDNILVDEREDVQKKTFTKWINSQLSKENHEAISDLFLDLQNGTKLLYLLEILTGTQIKPEKGCMRVHHLNNVNKALQILELNNVKLVNISSNDIVDGSPKLILGLVWSIILHWQVDCHLKELMSESQQTNLEKTLLAWCRKNTEGYGVDISNFTSSWSDGIAFSALIHKFRSDLVDYDLILKEHPNARLENIFAIAHQHLNIERLLDPEDVNTSVPDKKSVMMYVMCLFQRLSIYSDEVGVSKSDLQYEDQIKKPDERPLSMLTNISVELGGYQTALEEVLTWLLEAEDRLHQSEKIPEELEGVREIFHLHENFLIELSHHQEGVGAVLEEGARMLADGGLTEEEEQEVRIQMKLLNSRWEKLRITAMERQTKIHECLMGIQQKQLDELRLWLTQTEDRISRLSQSAKMDVNSLRSQLEEHSALKADLRRQQLSVDSLSNLVVVIDENSFPDSVHVQMEDELSALGERWAHICKWAEEYGVKLQTLLMKCSRITEQLSWLQSWFDSKEVSLKHMESKHVTEVAEILERIKQLQTLRHQMSSQQKNINHLQIKIQNLEENFLYIDDCPYSEKIETLQDRCDALVQIIEIQAQRISDAGFEFDLISNSNAEKSDENILDDNSFDSNLNIPEVEELGWKRRRKGGSFQEDEYDNATSNLSNWLKRTQKLLDEPLEVEEQAALYEDIMSEIDSQKSQLDFANKFIINSESNNTPFPKLDHYNQLCTEFNDLESSLISFKNKIKYNLEKKQTSKEMNNLKLVFDGYAKWLDSGNCTFEQIKIKLKSLKSLEERINKLHANSELLDAEDLLRNEVQKCLTSWNLLNEKFSNYEIQAKLSQETNSSIKFKESKEELTGWINKLEGILLGEPVLMTYSRVLINQLDQLKEMQMSVKGRRDTLEMVNTLGQEILEKLNNELATERLTEDLQDLNTRWSDIPVLLDERILKLQKDLFLVQELEFNFRTLEDLMEQSEDLFNYYNSQSDQPDIKMIYDVCDPVSQLYDKLHGDMITIFESTVDPEFKIEMNLKLESIKEKLNKIVKFKEIITIEGLKSLEKDFTDVKKCVSEVEKCHSYREKDPVSSASELIKLKNKYHTLYDKLLDKRPKLEKLEQSQDDNIKILVLKWNKVFDGVQLIRDRLQHDVQLHSEFKVLMSQENVWLDKLDKCLKKSIKTIATDAEEISEELDDLENCLRNHPESRVERLNEIGAILSDHNVMVSNIKVDLAKVTSRCKKLTTQAEEKIKRLEESIEQTQKSEYCIAEFQQWLEITDQQLTSRLQNDCSPQDLPNDAERLSDEFQNQAKLLHDMEEQICNYEIANKKEVANRLKDQLSLLKKRFYQLEEKFERYQSPGDLPTRVTRVLRELQSIENTICLLELASDDPDSINGQLEQCMKISSTLKSLQNEVEFVTSSNDIYENQEQIETIKQLNCKLGKDIFSTKCKLEKGLKVLDFLDTNVNKISNWLTEMEQKLNEIENIQLPEKNIEDQIKFIKHTLEVDCKNWEKVKSSINTCCIEFKSLKDPLCEDDTYRERFDIVCNRWSLILNRLQNNLVQLKDLSTVTAIEKLEKKPKKSTNLKETTVPKIKITDEESKNNHHTLIHQNEEDDTIQQLTKNSMLFSQVSQVDPKCLQSFVNPKHENNTQECVMVEIKEHEILKSSVISHGEVTAVHRMVPEGYAEMVELSEDTETDADETDEEKWPQTVYRRKNNTDKKTCLSPCEILVKRQKLASDESLKSSLESLHSKEYMASLEEDQKNYSDSLCVKLNKTHTTITAWQSPQSDSHKKVILHKAIEMSNTYKIIGADQDINDVLSSTKIMADDNDSFYDSDKETDDVLMFSEDEGLSYKFEDSSSSDDEQKSKGISFMSQKKENSTLSKSLNMSKNIEVDIEKYENEAKQMLSRMELTLKDLRKLNTESDPNKRFESVEQEVSDIAPDAATLISKGDSLILASYMGDSSRASTLCTLIQDRLRVMWTHIMSEIEIVKIQTQMLEKHVQSFNKINEDIENWINNKHTISEVFEREINSKYANILEMDEIISDIEALCYDKDAVDKMQLKSVELKNKLNKLSPLSQQQNINVSEEVVSQINKTRTNLGVLLKQLNLIPLSNNSVSLQNSKIEDIQNKTKTLKTSIESLSSKNSTNEIFVQRNIEKMQDTWEMLNKCVIERTGQLSNIKTEVSNLQQSGKELSEWLAEIECDMEEDNLTFSLQEKKNKQHDLEKRVSSRHRTVISFLNCSRTLWSHSDSFQSEVESLRLRWQAVLNKLTIQRERLNEMEKSKSDFSSVISATKITIDQTLNLLQSTQANPSKIDSLNKQISLLKSNEIELLTRKQELDAINTKKFKQPNDLESIKTLLDQVKSDLSDSLICLNGKLSALNKFINKLNELNNWVMQKKLEAEDINRKQFSEKKLATEKLHLNLLERNAEIKDILENFTNMEKHCEGIGQSVSVDLQDIVKNLRDNWNYLKNANGDFLKKPSVKSMEIKKAEENLRSLTKNASVTHSHSSLQSLSSVNSSDAILTVLASFDKSILQICDWLALEESMLRQQSVTVGDVDDILQLIDKQKNVLRELEQKKPQLDELVHTAENLKADSNRQQLHGKVTKLREHWDETNNKVMQRKTELNAMLSDSQRYDGKKMEIDTWLTRMETRLQRMSSIGNTADVLDAQQREQKSFHVELHQYKHQIDLFNQLTQKLIAVYQNDDTSKIKKLTEQVHQRFQNLNTNIISRGKVLHSAMNSLQNLDKSFDNFLGWLSEAESSMETIEAEFDRCNTLKRDNITAMNLLKELQQEMETKSQSLNSLDTSGRKLLGSLSSQEDAVMLQRRLEEMNQRWNQLKNRSVTIRNRLENNTEHWNTLLLSLRELVEWVIKKDTEISSFGPLGNDLTTLQKQQDDHRGFRRQLEEKRPVIDSNLRSGRQYINNESQIASSVKNEEINNTGDSRGYRSAEEQARDLTISLKREVTRVSEQWNSLLQRSDQWQKNLDDSIKKMQMFQKGLEDCVSKLAGVEAMYKSWPVSNVGDTTMGLQELRQFGDRLNPVQRLLEEVNDQASILASNNIAISVSNKNILQDINNRWKMLQLAMDDRYKQIRDTGKNMINNSNGTSPASHSEASTSLMLSGSVEAPWKREITPNKVPYYVNHQCESTNWDHPKMIELMSSLSEFNEVRFSAYRTAMKLRTVQKRMSLDLLTLEAALESFDNHGLRAQNDKLITVSEMLTILGSIFDTLASQHPSLVHVPLCLDLSLNWLLNVYDSQRTGQIRVLSFKVGLVLLCKGHLEEKYRYLFRLIADPNRQVDQRKLGLLLHDCIQLPRQLGEVASFGGSNIEPSVRSCFQKAGKDKSVIEAMHFLVWLQQEPQSMVWLAVLHRLSEAESAKHQAKCNICKAYPIIGFRYRCLKCFNFDMCQSCFFSGRKAKHHKLTHPMQEYCTTTTSGEDVRDFTRALRNKFKSKRYFKKHPRVGYLPVQSVLEGDALESPSPSPQHSNTASTIPDVHNRLEMYASRLAEVEYRARSNSTPDSEDEHQLIAQYCQSLNGGSETLPSVPRSPVQIMVAIDADQRLELEAMIKELEDENTHLQEEYEKLKTGSGTKGSHNIVPNTNGEVDMVSEARMLRQHKGRLEARMQILEDHNRQLEAQLQRLRQLLEEPATFQTRSVTASQLACDSPLQNNSDKSGNWSENNSRNTLERPPPPPISVSHHAVGNLHHMAGDLGKVVTELVTAMTTDEHKKVRLFNSAIPS</sequence>
<dbReference type="InterPro" id="IPR036872">
    <property type="entry name" value="CH_dom_sf"/>
</dbReference>
<evidence type="ECO:0000256" key="3">
    <source>
        <dbReference type="ARBA" id="ARBA00022475"/>
    </source>
</evidence>
<dbReference type="SUPFAM" id="SSF46966">
    <property type="entry name" value="Spectrin repeat"/>
    <property type="match status" value="10"/>
</dbReference>
<dbReference type="Gene3D" id="1.10.238.10">
    <property type="entry name" value="EF-hand"/>
    <property type="match status" value="2"/>
</dbReference>
<dbReference type="InterPro" id="IPR036020">
    <property type="entry name" value="WW_dom_sf"/>
</dbReference>
<dbReference type="PROSITE" id="PS50135">
    <property type="entry name" value="ZF_ZZ_2"/>
    <property type="match status" value="1"/>
</dbReference>
<dbReference type="GO" id="GO:0005856">
    <property type="term" value="C:cytoskeleton"/>
    <property type="evidence" value="ECO:0007669"/>
    <property type="project" value="UniProtKB-SubCell"/>
</dbReference>
<dbReference type="GO" id="GO:0048790">
    <property type="term" value="P:maintenance of presynaptic active zone structure"/>
    <property type="evidence" value="ECO:0007669"/>
    <property type="project" value="UniProtKB-ARBA"/>
</dbReference>
<feature type="domain" description="ZZ-type" evidence="20">
    <location>
        <begin position="3366"/>
        <end position="3422"/>
    </location>
</feature>
<keyword evidence="22" id="KW-1185">Reference proteome</keyword>
<dbReference type="FunFam" id="1.20.58.60:FF:000075">
    <property type="entry name" value="utrophin isoform X1"/>
    <property type="match status" value="1"/>
</dbReference>
<dbReference type="Pfam" id="PF00569">
    <property type="entry name" value="ZZ"/>
    <property type="match status" value="1"/>
</dbReference>
<gene>
    <name evidence="21" type="ORF">CINCED_3A012694</name>
</gene>
<organism evidence="21 22">
    <name type="scientific">Cinara cedri</name>
    <dbReference type="NCBI Taxonomy" id="506608"/>
    <lineage>
        <taxon>Eukaryota</taxon>
        <taxon>Metazoa</taxon>
        <taxon>Ecdysozoa</taxon>
        <taxon>Arthropoda</taxon>
        <taxon>Hexapoda</taxon>
        <taxon>Insecta</taxon>
        <taxon>Pterygota</taxon>
        <taxon>Neoptera</taxon>
        <taxon>Paraneoptera</taxon>
        <taxon>Hemiptera</taxon>
        <taxon>Sternorrhyncha</taxon>
        <taxon>Aphidomorpha</taxon>
        <taxon>Aphidoidea</taxon>
        <taxon>Aphididae</taxon>
        <taxon>Lachninae</taxon>
        <taxon>Cinara</taxon>
    </lineage>
</organism>
<dbReference type="InterPro" id="IPR001589">
    <property type="entry name" value="Actinin_actin-bd_CS"/>
</dbReference>
<dbReference type="Pfam" id="PF09069">
    <property type="entry name" value="EF-hand_3"/>
    <property type="match status" value="1"/>
</dbReference>
<dbReference type="GO" id="GO:0008586">
    <property type="term" value="P:imaginal disc-derived wing vein morphogenesis"/>
    <property type="evidence" value="ECO:0007669"/>
    <property type="project" value="UniProtKB-ARBA"/>
</dbReference>
<evidence type="ECO:0000256" key="14">
    <source>
        <dbReference type="ARBA" id="ARBA00083840"/>
    </source>
</evidence>
<dbReference type="SMART" id="SM00291">
    <property type="entry name" value="ZnF_ZZ"/>
    <property type="match status" value="1"/>
</dbReference>
<evidence type="ECO:0000313" key="21">
    <source>
        <dbReference type="EMBL" id="VVC26814.1"/>
    </source>
</evidence>
<dbReference type="CDD" id="cd21186">
    <property type="entry name" value="CH_DMD-like_rpt1"/>
    <property type="match status" value="1"/>
</dbReference>
<dbReference type="Gene3D" id="1.10.418.10">
    <property type="entry name" value="Calponin-like domain"/>
    <property type="match status" value="2"/>
</dbReference>
<evidence type="ECO:0000256" key="1">
    <source>
        <dbReference type="ARBA" id="ARBA00004245"/>
    </source>
</evidence>
<feature type="region of interest" description="Disordered" evidence="17">
    <location>
        <begin position="3462"/>
        <end position="3483"/>
    </location>
</feature>
<keyword evidence="10" id="KW-0472">Membrane</keyword>
<feature type="coiled-coil region" evidence="16">
    <location>
        <begin position="2548"/>
        <end position="2582"/>
    </location>
</feature>
<feature type="domain" description="WW" evidence="18">
    <location>
        <begin position="3111"/>
        <end position="3144"/>
    </location>
</feature>
<evidence type="ECO:0000259" key="18">
    <source>
        <dbReference type="PROSITE" id="PS50020"/>
    </source>
</evidence>
<dbReference type="CDD" id="cd02334">
    <property type="entry name" value="ZZ_dystrophin"/>
    <property type="match status" value="1"/>
</dbReference>
<dbReference type="GO" id="GO:0016010">
    <property type="term" value="C:dystrophin-associated glycoprotein complex"/>
    <property type="evidence" value="ECO:0007669"/>
    <property type="project" value="UniProtKB-ARBA"/>
</dbReference>
<dbReference type="Pfam" id="PF00307">
    <property type="entry name" value="CH"/>
    <property type="match status" value="2"/>
</dbReference>
<dbReference type="GO" id="GO:0007474">
    <property type="term" value="P:imaginal disc-derived wing vein specification"/>
    <property type="evidence" value="ECO:0007669"/>
    <property type="project" value="UniProtKB-ARBA"/>
</dbReference>
<dbReference type="GO" id="GO:0005737">
    <property type="term" value="C:cytoplasm"/>
    <property type="evidence" value="ECO:0007669"/>
    <property type="project" value="UniProtKB-ARBA"/>
</dbReference>
<dbReference type="GO" id="GO:0042383">
    <property type="term" value="C:sarcolemma"/>
    <property type="evidence" value="ECO:0007669"/>
    <property type="project" value="UniProtKB-SubCell"/>
</dbReference>
<feature type="domain" description="Calponin-homology (CH)" evidence="19">
    <location>
        <begin position="16"/>
        <end position="120"/>
    </location>
</feature>
<dbReference type="InterPro" id="IPR001202">
    <property type="entry name" value="WW_dom"/>
</dbReference>
<dbReference type="PROSITE" id="PS50021">
    <property type="entry name" value="CH"/>
    <property type="match status" value="2"/>
</dbReference>
<reference evidence="21 22" key="1">
    <citation type="submission" date="2019-08" db="EMBL/GenBank/DDBJ databases">
        <authorList>
            <person name="Alioto T."/>
            <person name="Alioto T."/>
            <person name="Gomez Garrido J."/>
        </authorList>
    </citation>
    <scope>NUCLEOTIDE SEQUENCE [LARGE SCALE GENOMIC DNA]</scope>
</reference>
<dbReference type="GO" id="GO:0007274">
    <property type="term" value="P:neuromuscular synaptic transmission"/>
    <property type="evidence" value="ECO:0007669"/>
    <property type="project" value="UniProtKB-ARBA"/>
</dbReference>